<dbReference type="Gene3D" id="1.25.40.120">
    <property type="entry name" value="Protein prenylyltransferase"/>
    <property type="match status" value="1"/>
</dbReference>
<name>A0AAE0KSW2_9CHLO</name>
<evidence type="ECO:0000313" key="2">
    <source>
        <dbReference type="Proteomes" id="UP001190700"/>
    </source>
</evidence>
<dbReference type="AlphaFoldDB" id="A0AAE0KSW2"/>
<dbReference type="GO" id="GO:0005737">
    <property type="term" value="C:cytoplasm"/>
    <property type="evidence" value="ECO:0007669"/>
    <property type="project" value="TreeGrafter"/>
</dbReference>
<keyword evidence="2" id="KW-1185">Reference proteome</keyword>
<dbReference type="PANTHER" id="PTHR11129">
    <property type="entry name" value="PROTEIN FARNESYLTRANSFERASE ALPHA SUBUNIT/RAB GERANYLGERANYL TRANSFERASE ALPHA SUBUNIT"/>
    <property type="match status" value="1"/>
</dbReference>
<dbReference type="Proteomes" id="UP001190700">
    <property type="component" value="Unassembled WGS sequence"/>
</dbReference>
<evidence type="ECO:0000313" key="1">
    <source>
        <dbReference type="EMBL" id="KAK3259204.1"/>
    </source>
</evidence>
<comment type="caution">
    <text evidence="1">The sequence shown here is derived from an EMBL/GenBank/DDBJ whole genome shotgun (WGS) entry which is preliminary data.</text>
</comment>
<protein>
    <submittedName>
        <fullName evidence="1">Uncharacterized protein</fullName>
    </submittedName>
</protein>
<reference evidence="1 2" key="1">
    <citation type="journal article" date="2015" name="Genome Biol. Evol.">
        <title>Comparative Genomics of a Bacterivorous Green Alga Reveals Evolutionary Causalities and Consequences of Phago-Mixotrophic Mode of Nutrition.</title>
        <authorList>
            <person name="Burns J.A."/>
            <person name="Paasch A."/>
            <person name="Narechania A."/>
            <person name="Kim E."/>
        </authorList>
    </citation>
    <scope>NUCLEOTIDE SEQUENCE [LARGE SCALE GENOMIC DNA]</scope>
    <source>
        <strain evidence="1 2">PLY_AMNH</strain>
    </source>
</reference>
<accession>A0AAE0KSW2</accession>
<dbReference type="PANTHER" id="PTHR11129:SF3">
    <property type="entry name" value="PROTEIN PRENYLTRANSFERASE ALPHA SUBUNIT REPEAT-CONTAINING PROTEIN 1"/>
    <property type="match status" value="1"/>
</dbReference>
<dbReference type="EMBL" id="LGRX02018938">
    <property type="protein sequence ID" value="KAK3259204.1"/>
    <property type="molecule type" value="Genomic_DNA"/>
</dbReference>
<sequence length="254" mass="27817">MKDTSAAVSRGAILLTELGRLFDSDPLIDEVGLLPTTEHLQVETAVDKQNTLHPEAFFLAEHKLALALPALQPLHAAANELLLAHLPSPLQRATTSPEHSNSARALATADVDESALLNAARTLVLINGEHACAWNVRKRWLLRLAQAGAGSTTSAAVTLPYDEAVNELRLVEVVHSVRPKAIAAWAHRRWVLQNAQLLSLAPGEAWSERHAASFQVEARVCARAAQLRRLNYSAWRHLRWAARQLPFTMAATES</sequence>
<gene>
    <name evidence="1" type="ORF">CYMTET_31788</name>
</gene>
<proteinExistence type="predicted"/>
<dbReference type="SUPFAM" id="SSF48439">
    <property type="entry name" value="Protein prenylyltransferase"/>
    <property type="match status" value="1"/>
</dbReference>
<organism evidence="1 2">
    <name type="scientific">Cymbomonas tetramitiformis</name>
    <dbReference type="NCBI Taxonomy" id="36881"/>
    <lineage>
        <taxon>Eukaryota</taxon>
        <taxon>Viridiplantae</taxon>
        <taxon>Chlorophyta</taxon>
        <taxon>Pyramimonadophyceae</taxon>
        <taxon>Pyramimonadales</taxon>
        <taxon>Pyramimonadaceae</taxon>
        <taxon>Cymbomonas</taxon>
    </lineage>
</organism>